<dbReference type="InterPro" id="IPR016169">
    <property type="entry name" value="FAD-bd_PCMH_sub2"/>
</dbReference>
<dbReference type="PANTHER" id="PTHR42973:SF39">
    <property type="entry name" value="FAD-BINDING PCMH-TYPE DOMAIN-CONTAINING PROTEIN"/>
    <property type="match status" value="1"/>
</dbReference>
<dbReference type="EMBL" id="MKVH01000021">
    <property type="protein sequence ID" value="OJX57862.1"/>
    <property type="molecule type" value="Genomic_DNA"/>
</dbReference>
<evidence type="ECO:0000256" key="5">
    <source>
        <dbReference type="ARBA" id="ARBA00023002"/>
    </source>
</evidence>
<keyword evidence="5" id="KW-0560">Oxidoreductase</keyword>
<organism evidence="7 8">
    <name type="scientific">Candidatus Kapaibacterium thiocyanatum</name>
    <dbReference type="NCBI Taxonomy" id="1895771"/>
    <lineage>
        <taxon>Bacteria</taxon>
        <taxon>Pseudomonadati</taxon>
        <taxon>Candidatus Kapaibacteriota</taxon>
        <taxon>Candidatus Kapaibacteriia</taxon>
        <taxon>Candidatus Kapaibacteriales</taxon>
        <taxon>Candidatus Kapaibacteriaceae</taxon>
        <taxon>Candidatus Kapaibacterium</taxon>
    </lineage>
</organism>
<dbReference type="Pfam" id="PF08031">
    <property type="entry name" value="BBE"/>
    <property type="match status" value="1"/>
</dbReference>
<dbReference type="PANTHER" id="PTHR42973">
    <property type="entry name" value="BINDING OXIDOREDUCTASE, PUTATIVE (AFU_ORTHOLOGUE AFUA_1G17690)-RELATED"/>
    <property type="match status" value="1"/>
</dbReference>
<evidence type="ECO:0000256" key="3">
    <source>
        <dbReference type="ARBA" id="ARBA00022630"/>
    </source>
</evidence>
<dbReference type="InterPro" id="IPR016166">
    <property type="entry name" value="FAD-bd_PCMH"/>
</dbReference>
<dbReference type="AlphaFoldDB" id="A0A1M3KZC8"/>
<comment type="cofactor">
    <cofactor evidence="1">
        <name>FAD</name>
        <dbReference type="ChEBI" id="CHEBI:57692"/>
    </cofactor>
</comment>
<dbReference type="PROSITE" id="PS51387">
    <property type="entry name" value="FAD_PCMH"/>
    <property type="match status" value="1"/>
</dbReference>
<evidence type="ECO:0000256" key="2">
    <source>
        <dbReference type="ARBA" id="ARBA00005466"/>
    </source>
</evidence>
<dbReference type="Proteomes" id="UP000184233">
    <property type="component" value="Unassembled WGS sequence"/>
</dbReference>
<keyword evidence="3" id="KW-0285">Flavoprotein</keyword>
<feature type="domain" description="FAD-binding PCMH-type" evidence="6">
    <location>
        <begin position="22"/>
        <end position="204"/>
    </location>
</feature>
<dbReference type="GO" id="GO:0071949">
    <property type="term" value="F:FAD binding"/>
    <property type="evidence" value="ECO:0007669"/>
    <property type="project" value="InterPro"/>
</dbReference>
<dbReference type="GO" id="GO:0016491">
    <property type="term" value="F:oxidoreductase activity"/>
    <property type="evidence" value="ECO:0007669"/>
    <property type="project" value="UniProtKB-KW"/>
</dbReference>
<comment type="similarity">
    <text evidence="2">Belongs to the oxygen-dependent FAD-linked oxidoreductase family.</text>
</comment>
<dbReference type="InterPro" id="IPR050416">
    <property type="entry name" value="FAD-linked_Oxidoreductase"/>
</dbReference>
<reference evidence="7 8" key="1">
    <citation type="submission" date="2016-09" db="EMBL/GenBank/DDBJ databases">
        <title>Genome-resolved meta-omics ties microbial dynamics to process performance in biotechnology for thiocyanate degradation.</title>
        <authorList>
            <person name="Kantor R.S."/>
            <person name="Huddy R.J."/>
            <person name="Iyer R."/>
            <person name="Thomas B.C."/>
            <person name="Brown C.T."/>
            <person name="Anantharaman K."/>
            <person name="Tringe S."/>
            <person name="Hettich R.L."/>
            <person name="Harrison S.T."/>
            <person name="Banfield J.F."/>
        </authorList>
    </citation>
    <scope>NUCLEOTIDE SEQUENCE [LARGE SCALE GENOMIC DNA]</scope>
    <source>
        <strain evidence="7">59-99</strain>
    </source>
</reference>
<evidence type="ECO:0000256" key="1">
    <source>
        <dbReference type="ARBA" id="ARBA00001974"/>
    </source>
</evidence>
<dbReference type="PROSITE" id="PS00862">
    <property type="entry name" value="OX2_COVAL_FAD"/>
    <property type="match status" value="1"/>
</dbReference>
<gene>
    <name evidence="7" type="ORF">BGO89_07525</name>
</gene>
<evidence type="ECO:0000256" key="4">
    <source>
        <dbReference type="ARBA" id="ARBA00022827"/>
    </source>
</evidence>
<accession>A0A1M3KZC8</accession>
<keyword evidence="4" id="KW-0274">FAD</keyword>
<evidence type="ECO:0000313" key="8">
    <source>
        <dbReference type="Proteomes" id="UP000184233"/>
    </source>
</evidence>
<evidence type="ECO:0000313" key="7">
    <source>
        <dbReference type="EMBL" id="OJX57862.1"/>
    </source>
</evidence>
<dbReference type="InterPro" id="IPR036318">
    <property type="entry name" value="FAD-bd_PCMH-like_sf"/>
</dbReference>
<evidence type="ECO:0000259" key="6">
    <source>
        <dbReference type="PROSITE" id="PS51387"/>
    </source>
</evidence>
<comment type="caution">
    <text evidence="7">The sequence shown here is derived from an EMBL/GenBank/DDBJ whole genome shotgun (WGS) entry which is preliminary data.</text>
</comment>
<sequence length="453" mass="48734">MPWSDLASKLQGTLLLPGNAGYSGAAAPWALQYANILPGGIARCASVADVQASLAWSQKNDVPLIVRSGGHSYAGFSTTTGLMIDVSQMNQVSFDGSTGKALLQGGARNMNVYSALRAPSVAITHGRCKGVGVAGLVLGGGIGFNMRAQGLTCDQLVETQVVTADGSILTCNETTNQDLFWACRGAGGGNFGIHTSFTFQTFPVTSVTVYQITWAAKHEDIFAALQTILMSAPESMGCKVAVTAKRNGAANDLAVTLLGQYIGSVDDVRTMLASVYAIAAPSAETIELRSYWDGQEFLSEDGTPEYSHERSRYAPAAISSAGIQTIFDNLRAWPGTGVAATWKYFLTGGAITRKTPDAMAFVHRDAAMITSIELEWLASDSQQTLARNEAWLDDFHIAMQPFTSDQCYQNFIDPSETNWQHAYYGANLDRLKTVKKKYDPRNVFHFAQSIPLT</sequence>
<name>A0A1M3KZC8_9BACT</name>
<protein>
    <recommendedName>
        <fullName evidence="6">FAD-binding PCMH-type domain-containing protein</fullName>
    </recommendedName>
</protein>
<dbReference type="InterPro" id="IPR006094">
    <property type="entry name" value="Oxid_FAD_bind_N"/>
</dbReference>
<dbReference type="InterPro" id="IPR012951">
    <property type="entry name" value="BBE"/>
</dbReference>
<dbReference type="InterPro" id="IPR006093">
    <property type="entry name" value="Oxy_OxRdtase_FAD_BS"/>
</dbReference>
<dbReference type="Pfam" id="PF01565">
    <property type="entry name" value="FAD_binding_4"/>
    <property type="match status" value="1"/>
</dbReference>
<proteinExistence type="inferred from homology"/>
<dbReference type="Gene3D" id="3.30.465.10">
    <property type="match status" value="1"/>
</dbReference>
<dbReference type="STRING" id="1895771.BGO89_07525"/>
<dbReference type="SUPFAM" id="SSF56176">
    <property type="entry name" value="FAD-binding/transporter-associated domain-like"/>
    <property type="match status" value="1"/>
</dbReference>
<dbReference type="Gene3D" id="3.40.462.20">
    <property type="match status" value="1"/>
</dbReference>